<sequence length="55" mass="6321">MHHELHPLPLPENSRRRQANVVGQGDLYNALMHSDVLFQLQRDLFVFDPNNLGAV</sequence>
<dbReference type="HOGENOM" id="CLU_3032176_0_0_1"/>
<name>M2QIV5_CERS8</name>
<accession>M2QIV5</accession>
<dbReference type="EMBL" id="KB445813">
    <property type="protein sequence ID" value="EMD32030.1"/>
    <property type="molecule type" value="Genomic_DNA"/>
</dbReference>
<evidence type="ECO:0000313" key="2">
    <source>
        <dbReference type="Proteomes" id="UP000016930"/>
    </source>
</evidence>
<evidence type="ECO:0000313" key="1">
    <source>
        <dbReference type="EMBL" id="EMD32030.1"/>
    </source>
</evidence>
<gene>
    <name evidence="1" type="ORF">CERSUDRAFT_68884</name>
</gene>
<organism evidence="1 2">
    <name type="scientific">Ceriporiopsis subvermispora (strain B)</name>
    <name type="common">White-rot fungus</name>
    <name type="synonym">Gelatoporia subvermispora</name>
    <dbReference type="NCBI Taxonomy" id="914234"/>
    <lineage>
        <taxon>Eukaryota</taxon>
        <taxon>Fungi</taxon>
        <taxon>Dikarya</taxon>
        <taxon>Basidiomycota</taxon>
        <taxon>Agaricomycotina</taxon>
        <taxon>Agaricomycetes</taxon>
        <taxon>Polyporales</taxon>
        <taxon>Gelatoporiaceae</taxon>
        <taxon>Gelatoporia</taxon>
    </lineage>
</organism>
<reference evidence="1 2" key="1">
    <citation type="journal article" date="2012" name="Proc. Natl. Acad. Sci. U.S.A.">
        <title>Comparative genomics of Ceriporiopsis subvermispora and Phanerochaete chrysosporium provide insight into selective ligninolysis.</title>
        <authorList>
            <person name="Fernandez-Fueyo E."/>
            <person name="Ruiz-Duenas F.J."/>
            <person name="Ferreira P."/>
            <person name="Floudas D."/>
            <person name="Hibbett D.S."/>
            <person name="Canessa P."/>
            <person name="Larrondo L.F."/>
            <person name="James T.Y."/>
            <person name="Seelenfreund D."/>
            <person name="Lobos S."/>
            <person name="Polanco R."/>
            <person name="Tello M."/>
            <person name="Honda Y."/>
            <person name="Watanabe T."/>
            <person name="Watanabe T."/>
            <person name="Ryu J.S."/>
            <person name="Kubicek C.P."/>
            <person name="Schmoll M."/>
            <person name="Gaskell J."/>
            <person name="Hammel K.E."/>
            <person name="St John F.J."/>
            <person name="Vanden Wymelenberg A."/>
            <person name="Sabat G."/>
            <person name="Splinter BonDurant S."/>
            <person name="Syed K."/>
            <person name="Yadav J.S."/>
            <person name="Doddapaneni H."/>
            <person name="Subramanian V."/>
            <person name="Lavin J.L."/>
            <person name="Oguiza J.A."/>
            <person name="Perez G."/>
            <person name="Pisabarro A.G."/>
            <person name="Ramirez L."/>
            <person name="Santoyo F."/>
            <person name="Master E."/>
            <person name="Coutinho P.M."/>
            <person name="Henrissat B."/>
            <person name="Lombard V."/>
            <person name="Magnuson J.K."/>
            <person name="Kuees U."/>
            <person name="Hori C."/>
            <person name="Igarashi K."/>
            <person name="Samejima M."/>
            <person name="Held B.W."/>
            <person name="Barry K.W."/>
            <person name="LaButti K.M."/>
            <person name="Lapidus A."/>
            <person name="Lindquist E.A."/>
            <person name="Lucas S.M."/>
            <person name="Riley R."/>
            <person name="Salamov A.A."/>
            <person name="Hoffmeister D."/>
            <person name="Schwenk D."/>
            <person name="Hadar Y."/>
            <person name="Yarden O."/>
            <person name="de Vries R.P."/>
            <person name="Wiebenga A."/>
            <person name="Stenlid J."/>
            <person name="Eastwood D."/>
            <person name="Grigoriev I.V."/>
            <person name="Berka R.M."/>
            <person name="Blanchette R.A."/>
            <person name="Kersten P."/>
            <person name="Martinez A.T."/>
            <person name="Vicuna R."/>
            <person name="Cullen D."/>
        </authorList>
    </citation>
    <scope>NUCLEOTIDE SEQUENCE [LARGE SCALE GENOMIC DNA]</scope>
    <source>
        <strain evidence="1 2">B</strain>
    </source>
</reference>
<proteinExistence type="predicted"/>
<dbReference type="Proteomes" id="UP000016930">
    <property type="component" value="Unassembled WGS sequence"/>
</dbReference>
<protein>
    <submittedName>
        <fullName evidence="1">Uncharacterized protein</fullName>
    </submittedName>
</protein>
<dbReference type="AlphaFoldDB" id="M2QIV5"/>
<keyword evidence="2" id="KW-1185">Reference proteome</keyword>